<dbReference type="GO" id="GO:0016787">
    <property type="term" value="F:hydrolase activity"/>
    <property type="evidence" value="ECO:0007669"/>
    <property type="project" value="UniProtKB-KW"/>
</dbReference>
<keyword evidence="1" id="KW-0732">Signal</keyword>
<protein>
    <submittedName>
        <fullName evidence="2">Alpha/beta hydrolase</fullName>
    </submittedName>
</protein>
<sequence length="377" mass="40520">MNSFTVRIARPLPLLLALTLAACLSAQDQEAVRVLEDIAAGPGPSALKQMTPAPERSTVRFLVESRLTVADLYRPAAPVGAPLVLVPGLSPDGKDDARLVALAESLARARFLVLVPDLDAARKLQISLDDARQIGDAATHLAEMTAPDGFNGVGIAAVSYAVGPAMIAALEPEVEPHVSFVLGLGGYYDTTEMLTYLTTGSYRLPGTGRWRQHQVEPGGMWVFVLSNLDRIESAADRQRLHEMAERRLRDPDAPIEDLAARLGAEGGSIYALLANRDPDRVPSLIAGLPTAMRADLDALSLRKRNLTPLAGRVILIHGEEDSVIPFTESEELANAIGKVELFLVPGFSHVDSRAVGPEGQRALIAAMRALLDRRRSE</sequence>
<dbReference type="EMBL" id="CP042906">
    <property type="protein sequence ID" value="QEX16734.1"/>
    <property type="molecule type" value="Genomic_DNA"/>
</dbReference>
<dbReference type="AlphaFoldDB" id="A0A5J6MGX1"/>
<name>A0A5J6MGX1_9PROT</name>
<evidence type="ECO:0000256" key="1">
    <source>
        <dbReference type="SAM" id="SignalP"/>
    </source>
</evidence>
<feature type="chain" id="PRO_5023914874" evidence="1">
    <location>
        <begin position="27"/>
        <end position="377"/>
    </location>
</feature>
<evidence type="ECO:0000313" key="2">
    <source>
        <dbReference type="EMBL" id="QEX16734.1"/>
    </source>
</evidence>
<organism evidence="2 3">
    <name type="scientific">Hypericibacter terrae</name>
    <dbReference type="NCBI Taxonomy" id="2602015"/>
    <lineage>
        <taxon>Bacteria</taxon>
        <taxon>Pseudomonadati</taxon>
        <taxon>Pseudomonadota</taxon>
        <taxon>Alphaproteobacteria</taxon>
        <taxon>Rhodospirillales</taxon>
        <taxon>Dongiaceae</taxon>
        <taxon>Hypericibacter</taxon>
    </lineage>
</organism>
<gene>
    <name evidence="2" type="ORF">FRZ44_20290</name>
</gene>
<evidence type="ECO:0000313" key="3">
    <source>
        <dbReference type="Proteomes" id="UP000326202"/>
    </source>
</evidence>
<proteinExistence type="predicted"/>
<dbReference type="Gene3D" id="3.40.50.1820">
    <property type="entry name" value="alpha/beta hydrolase"/>
    <property type="match status" value="2"/>
</dbReference>
<reference evidence="2 3" key="1">
    <citation type="submission" date="2019-08" db="EMBL/GenBank/DDBJ databases">
        <title>Hyperibacter terrae gen. nov., sp. nov. and Hyperibacter viscosus sp. nov., two new members in the family Rhodospirillaceae isolated from the rhizosphere of Hypericum perforatum.</title>
        <authorList>
            <person name="Noviana Z."/>
        </authorList>
    </citation>
    <scope>NUCLEOTIDE SEQUENCE [LARGE SCALE GENOMIC DNA]</scope>
    <source>
        <strain evidence="2 3">R5913</strain>
    </source>
</reference>
<dbReference type="KEGG" id="htq:FRZ44_20290"/>
<dbReference type="SUPFAM" id="SSF53474">
    <property type="entry name" value="alpha/beta-Hydrolases"/>
    <property type="match status" value="1"/>
</dbReference>
<keyword evidence="3" id="KW-1185">Reference proteome</keyword>
<dbReference type="PROSITE" id="PS51257">
    <property type="entry name" value="PROKAR_LIPOPROTEIN"/>
    <property type="match status" value="1"/>
</dbReference>
<feature type="signal peptide" evidence="1">
    <location>
        <begin position="1"/>
        <end position="26"/>
    </location>
</feature>
<dbReference type="Proteomes" id="UP000326202">
    <property type="component" value="Chromosome"/>
</dbReference>
<keyword evidence="2" id="KW-0378">Hydrolase</keyword>
<dbReference type="OrthoDB" id="6147935at2"/>
<accession>A0A5J6MGX1</accession>
<dbReference type="InterPro" id="IPR029058">
    <property type="entry name" value="AB_hydrolase_fold"/>
</dbReference>
<dbReference type="RefSeq" id="WP_151177055.1">
    <property type="nucleotide sequence ID" value="NZ_CP042906.1"/>
</dbReference>